<feature type="region of interest" description="Disordered" evidence="1">
    <location>
        <begin position="35"/>
        <end position="64"/>
    </location>
</feature>
<feature type="chain" id="PRO_5001643884" description="DUF6697 domain-containing protein" evidence="2">
    <location>
        <begin position="23"/>
        <end position="573"/>
    </location>
</feature>
<evidence type="ECO:0000313" key="5">
    <source>
        <dbReference type="Proteomes" id="UP000027265"/>
    </source>
</evidence>
<dbReference type="Pfam" id="PF20411">
    <property type="entry name" value="DUF6697"/>
    <property type="match status" value="1"/>
</dbReference>
<evidence type="ECO:0000256" key="1">
    <source>
        <dbReference type="SAM" id="MobiDB-lite"/>
    </source>
</evidence>
<sequence length="573" mass="61366">MSLMLDALVLVTVGVVVEFAWTGLDAPENRAALQAPRSLDAARPPTSIHHDDATNSSSLSPSTPQAVIGDLPGVLADNPIIGTGGNLLDLPSVPLSVSLETLATSGTPQTQPITVLASQEGEDQVGFDSLTADLASAADPPVVDPCMTIQSLSIPEPQASCPQNIASPAYPLSTASEPAEISSTSALPMTHLLPGPSTTPQAEFIAHGSISPVLSQVMDYQDTTCAPACDIYSGGDTSVETFFDDNDGLVDRLDFSSDSKCIDEPSIQYNLLDQPSQVIPLPSFCPFLSPNTDGPSCGAKRKRSTMVEDIKPESNSKRMKFVSLRKSAAKFVKKLVGSTHQVEERLIASKPIASSPAETILVPSHPEAAVPIGNTSKRHPINSRSASNNLPPKAKRRALTRVIRYLAFFRSPSGSTAIYDYTTRSIRRKLYRGEYLPPAPREDGRIISAGHKAICGRGLLALIREKGGEGGIPIYYGDYYSEVDGRLSGDEFMQLEYEHKESLAREVLVGSDEEYASIRSRIASNATCSVTSLTVGDVLAAFEGGEEQVYVLAMKFKRFDYDFQESLLRGVGG</sequence>
<keyword evidence="2" id="KW-0732">Signal</keyword>
<proteinExistence type="predicted"/>
<dbReference type="AlphaFoldDB" id="A0A067QB57"/>
<dbReference type="EMBL" id="KL197709">
    <property type="protein sequence ID" value="KDQ64298.1"/>
    <property type="molecule type" value="Genomic_DNA"/>
</dbReference>
<protein>
    <recommendedName>
        <fullName evidence="3">DUF6697 domain-containing protein</fullName>
    </recommendedName>
</protein>
<feature type="signal peptide" evidence="2">
    <location>
        <begin position="1"/>
        <end position="22"/>
    </location>
</feature>
<keyword evidence="5" id="KW-1185">Reference proteome</keyword>
<reference evidence="5" key="1">
    <citation type="journal article" date="2014" name="Proc. Natl. Acad. Sci. U.S.A.">
        <title>Extensive sampling of basidiomycete genomes demonstrates inadequacy of the white-rot/brown-rot paradigm for wood decay fungi.</title>
        <authorList>
            <person name="Riley R."/>
            <person name="Salamov A.A."/>
            <person name="Brown D.W."/>
            <person name="Nagy L.G."/>
            <person name="Floudas D."/>
            <person name="Held B.W."/>
            <person name="Levasseur A."/>
            <person name="Lombard V."/>
            <person name="Morin E."/>
            <person name="Otillar R."/>
            <person name="Lindquist E.A."/>
            <person name="Sun H."/>
            <person name="LaButti K.M."/>
            <person name="Schmutz J."/>
            <person name="Jabbour D."/>
            <person name="Luo H."/>
            <person name="Baker S.E."/>
            <person name="Pisabarro A.G."/>
            <person name="Walton J.D."/>
            <person name="Blanchette R.A."/>
            <person name="Henrissat B."/>
            <person name="Martin F."/>
            <person name="Cullen D."/>
            <person name="Hibbett D.S."/>
            <person name="Grigoriev I.V."/>
        </authorList>
    </citation>
    <scope>NUCLEOTIDE SEQUENCE [LARGE SCALE GENOMIC DNA]</scope>
    <source>
        <strain evidence="5">MUCL 33604</strain>
    </source>
</reference>
<evidence type="ECO:0000259" key="3">
    <source>
        <dbReference type="Pfam" id="PF20411"/>
    </source>
</evidence>
<name>A0A067QB57_9AGAM</name>
<dbReference type="InParanoid" id="A0A067QB57"/>
<feature type="domain" description="DUF6697" evidence="3">
    <location>
        <begin position="435"/>
        <end position="569"/>
    </location>
</feature>
<evidence type="ECO:0000313" key="4">
    <source>
        <dbReference type="EMBL" id="KDQ64298.1"/>
    </source>
</evidence>
<evidence type="ECO:0000256" key="2">
    <source>
        <dbReference type="SAM" id="SignalP"/>
    </source>
</evidence>
<organism evidence="4 5">
    <name type="scientific">Jaapia argillacea MUCL 33604</name>
    <dbReference type="NCBI Taxonomy" id="933084"/>
    <lineage>
        <taxon>Eukaryota</taxon>
        <taxon>Fungi</taxon>
        <taxon>Dikarya</taxon>
        <taxon>Basidiomycota</taxon>
        <taxon>Agaricomycotina</taxon>
        <taxon>Agaricomycetes</taxon>
        <taxon>Agaricomycetidae</taxon>
        <taxon>Jaapiales</taxon>
        <taxon>Jaapiaceae</taxon>
        <taxon>Jaapia</taxon>
    </lineage>
</organism>
<gene>
    <name evidence="4" type="ORF">JAAARDRAFT_201659</name>
</gene>
<feature type="region of interest" description="Disordered" evidence="1">
    <location>
        <begin position="368"/>
        <end position="393"/>
    </location>
</feature>
<dbReference type="HOGENOM" id="CLU_475711_0_0_1"/>
<dbReference type="Proteomes" id="UP000027265">
    <property type="component" value="Unassembled WGS sequence"/>
</dbReference>
<feature type="compositionally biased region" description="Polar residues" evidence="1">
    <location>
        <begin position="54"/>
        <end position="64"/>
    </location>
</feature>
<accession>A0A067QB57</accession>
<dbReference type="InterPro" id="IPR046520">
    <property type="entry name" value="DUF6697"/>
</dbReference>